<evidence type="ECO:0000313" key="2">
    <source>
        <dbReference type="Proteomes" id="UP001335100"/>
    </source>
</evidence>
<dbReference type="EMBL" id="JAZDQJ010000035">
    <property type="protein sequence ID" value="MEE1936275.1"/>
    <property type="molecule type" value="Genomic_DNA"/>
</dbReference>
<gene>
    <name evidence="1" type="ORF">V0R50_23870</name>
</gene>
<sequence length="40" mass="4323">MKQDGDVSSLKGVFKGAFKAAFLEVSQKKSRQLAGFFVTA</sequence>
<dbReference type="Proteomes" id="UP001335100">
    <property type="component" value="Unassembled WGS sequence"/>
</dbReference>
<name>A0ABU7HXN3_9PSED</name>
<proteinExistence type="predicted"/>
<accession>A0ABU7HXN3</accession>
<dbReference type="RefSeq" id="WP_330076962.1">
    <property type="nucleotide sequence ID" value="NZ_JAZDQJ010000035.1"/>
</dbReference>
<protein>
    <submittedName>
        <fullName evidence="1">Uncharacterized protein</fullName>
    </submittedName>
</protein>
<evidence type="ECO:0000313" key="1">
    <source>
        <dbReference type="EMBL" id="MEE1936275.1"/>
    </source>
</evidence>
<organism evidence="1 2">
    <name type="scientific">Pseudomonas ulcerans</name>
    <dbReference type="NCBI Taxonomy" id="3115852"/>
    <lineage>
        <taxon>Bacteria</taxon>
        <taxon>Pseudomonadati</taxon>
        <taxon>Pseudomonadota</taxon>
        <taxon>Gammaproteobacteria</taxon>
        <taxon>Pseudomonadales</taxon>
        <taxon>Pseudomonadaceae</taxon>
        <taxon>Pseudomonas</taxon>
    </lineage>
</organism>
<reference evidence="1 2" key="1">
    <citation type="submission" date="2024-01" db="EMBL/GenBank/DDBJ databases">
        <title>Unpublished Manusciprt.</title>
        <authorList>
            <person name="Duman M."/>
            <person name="Valdes E.G."/>
            <person name="Ajmi N."/>
            <person name="Altun S."/>
            <person name="Saticioglu I.B."/>
        </authorList>
    </citation>
    <scope>NUCLEOTIDE SEQUENCE [LARGE SCALE GENOMIC DNA]</scope>
    <source>
        <strain evidence="1 2">148P</strain>
    </source>
</reference>
<keyword evidence="2" id="KW-1185">Reference proteome</keyword>
<comment type="caution">
    <text evidence="1">The sequence shown here is derived from an EMBL/GenBank/DDBJ whole genome shotgun (WGS) entry which is preliminary data.</text>
</comment>